<proteinExistence type="predicted"/>
<comment type="caution">
    <text evidence="4">The sequence shown here is derived from an EMBL/GenBank/DDBJ whole genome shotgun (WGS) entry which is preliminary data.</text>
</comment>
<sequence>MESAHPPFAGTYEPQALKKLLYGSGVVEEQLVSCLPGPSSKAFIVTGNSLSTKTPLIRELEEVLTPERHAGTFAGIQQHNPEGPLQQALAQVKEDTNIDTIISVGGGSPIDAAKSIIYNIGTAEDGRWLTHIAIPTTLGAAECTFFGGTTMADGMKKGIRHPDVIPHYILYDSHFGLYTPPQLFMSTGIRALDHAVELQYHPSATWLCRVMCLRAISTLFDLLPKYKANSKDEDTIVRLFLAAYASLGFVGQNIKGSLGLSHTVGYSLGSPYGIPHGVTSCLTLGPIVKLKARFEKDDAKQIAAILPAIGGVEFNDPTQDCELVGDKIIRLVSDLGLSTTLTQWKVDRDQVDVICARATGVWMPGESKQEKEPGYDVAVRAVIEGLY</sequence>
<feature type="domain" description="Alcohol dehydrogenase iron-type/glycerol dehydrogenase GldA" evidence="2">
    <location>
        <begin position="19"/>
        <end position="172"/>
    </location>
</feature>
<dbReference type="AlphaFoldDB" id="A0AAV9Q5N2"/>
<evidence type="ECO:0000313" key="5">
    <source>
        <dbReference type="Proteomes" id="UP001345827"/>
    </source>
</evidence>
<dbReference type="InterPro" id="IPR018211">
    <property type="entry name" value="ADH_Fe_CS"/>
</dbReference>
<evidence type="ECO:0000256" key="1">
    <source>
        <dbReference type="ARBA" id="ARBA00023002"/>
    </source>
</evidence>
<evidence type="ECO:0008006" key="6">
    <source>
        <dbReference type="Google" id="ProtNLM"/>
    </source>
</evidence>
<evidence type="ECO:0000313" key="4">
    <source>
        <dbReference type="EMBL" id="KAK5534583.1"/>
    </source>
</evidence>
<dbReference type="Pfam" id="PF00465">
    <property type="entry name" value="Fe-ADH"/>
    <property type="match status" value="1"/>
</dbReference>
<feature type="domain" description="Fe-containing alcohol dehydrogenase-like C-terminal" evidence="3">
    <location>
        <begin position="185"/>
        <end position="359"/>
    </location>
</feature>
<dbReference type="GO" id="GO:0046872">
    <property type="term" value="F:metal ion binding"/>
    <property type="evidence" value="ECO:0007669"/>
    <property type="project" value="InterPro"/>
</dbReference>
<dbReference type="InterPro" id="IPR056798">
    <property type="entry name" value="ADH_Fe_C"/>
</dbReference>
<dbReference type="Proteomes" id="UP001345827">
    <property type="component" value="Unassembled WGS sequence"/>
</dbReference>
<dbReference type="GO" id="GO:0005739">
    <property type="term" value="C:mitochondrion"/>
    <property type="evidence" value="ECO:0007669"/>
    <property type="project" value="TreeGrafter"/>
</dbReference>
<dbReference type="Pfam" id="PF25137">
    <property type="entry name" value="ADH_Fe_C"/>
    <property type="match status" value="1"/>
</dbReference>
<dbReference type="GO" id="GO:0004022">
    <property type="term" value="F:alcohol dehydrogenase (NAD+) activity"/>
    <property type="evidence" value="ECO:0007669"/>
    <property type="project" value="TreeGrafter"/>
</dbReference>
<dbReference type="Gene3D" id="1.20.1090.10">
    <property type="entry name" value="Dehydroquinate synthase-like - alpha domain"/>
    <property type="match status" value="1"/>
</dbReference>
<evidence type="ECO:0000259" key="2">
    <source>
        <dbReference type="Pfam" id="PF00465"/>
    </source>
</evidence>
<gene>
    <name evidence="4" type="ORF">LTR25_006615</name>
</gene>
<dbReference type="Gene3D" id="3.40.50.1970">
    <property type="match status" value="1"/>
</dbReference>
<dbReference type="CDD" id="cd08192">
    <property type="entry name" value="MAR-like"/>
    <property type="match status" value="1"/>
</dbReference>
<dbReference type="PANTHER" id="PTHR11496:SF97">
    <property type="entry name" value="ALCOHOL DEHYDROGENASE IRON-TYPE_GLYCEROL DEHYDROGENASE GLDA DOMAIN-CONTAINING PROTEIN"/>
    <property type="match status" value="1"/>
</dbReference>
<dbReference type="PANTHER" id="PTHR11496">
    <property type="entry name" value="ALCOHOL DEHYDROGENASE"/>
    <property type="match status" value="1"/>
</dbReference>
<dbReference type="SUPFAM" id="SSF56796">
    <property type="entry name" value="Dehydroquinate synthase-like"/>
    <property type="match status" value="1"/>
</dbReference>
<protein>
    <recommendedName>
        <fullName evidence="6">Alcohol dehydrogenase iron-type/glycerol dehydrogenase GldA domain-containing protein</fullName>
    </recommendedName>
</protein>
<dbReference type="PROSITE" id="PS00060">
    <property type="entry name" value="ADH_IRON_2"/>
    <property type="match status" value="1"/>
</dbReference>
<keyword evidence="5" id="KW-1185">Reference proteome</keyword>
<reference evidence="4 5" key="1">
    <citation type="submission" date="2023-06" db="EMBL/GenBank/DDBJ databases">
        <title>Black Yeasts Isolated from many extreme environments.</title>
        <authorList>
            <person name="Coleine C."/>
            <person name="Stajich J.E."/>
            <person name="Selbmann L."/>
        </authorList>
    </citation>
    <scope>NUCLEOTIDE SEQUENCE [LARGE SCALE GENOMIC DNA]</scope>
    <source>
        <strain evidence="4 5">CCFEE 5887</strain>
    </source>
</reference>
<accession>A0AAV9Q5N2</accession>
<keyword evidence="1" id="KW-0560">Oxidoreductase</keyword>
<organism evidence="4 5">
    <name type="scientific">Vermiconidia calcicola</name>
    <dbReference type="NCBI Taxonomy" id="1690605"/>
    <lineage>
        <taxon>Eukaryota</taxon>
        <taxon>Fungi</taxon>
        <taxon>Dikarya</taxon>
        <taxon>Ascomycota</taxon>
        <taxon>Pezizomycotina</taxon>
        <taxon>Dothideomycetes</taxon>
        <taxon>Dothideomycetidae</taxon>
        <taxon>Mycosphaerellales</taxon>
        <taxon>Extremaceae</taxon>
        <taxon>Vermiconidia</taxon>
    </lineage>
</organism>
<dbReference type="InterPro" id="IPR001670">
    <property type="entry name" value="ADH_Fe/GldA"/>
</dbReference>
<name>A0AAV9Q5N2_9PEZI</name>
<dbReference type="InterPro" id="IPR039697">
    <property type="entry name" value="Alcohol_dehydrogenase_Fe"/>
</dbReference>
<dbReference type="EMBL" id="JAXLQG010000011">
    <property type="protein sequence ID" value="KAK5534583.1"/>
    <property type="molecule type" value="Genomic_DNA"/>
</dbReference>
<evidence type="ECO:0000259" key="3">
    <source>
        <dbReference type="Pfam" id="PF25137"/>
    </source>
</evidence>